<feature type="signal peptide" evidence="2">
    <location>
        <begin position="1"/>
        <end position="20"/>
    </location>
</feature>
<evidence type="ECO:0000256" key="2">
    <source>
        <dbReference type="SAM" id="SignalP"/>
    </source>
</evidence>
<keyword evidence="1" id="KW-1133">Transmembrane helix</keyword>
<evidence type="ECO:0000313" key="3">
    <source>
        <dbReference type="Proteomes" id="UP000887562"/>
    </source>
</evidence>
<reference evidence="4" key="1">
    <citation type="submission" date="2022-11" db="UniProtKB">
        <authorList>
            <consortium name="WormBaseParasite"/>
        </authorList>
    </citation>
    <scope>IDENTIFICATION</scope>
</reference>
<dbReference type="AlphaFoldDB" id="A0A915EV97"/>
<accession>A0A915EV97</accession>
<keyword evidence="1" id="KW-0472">Membrane</keyword>
<dbReference type="Proteomes" id="UP000887562">
    <property type="component" value="Unplaced"/>
</dbReference>
<evidence type="ECO:0000313" key="4">
    <source>
        <dbReference type="WBParaSite" id="maker-E.canG7_contigs_1653-snap-gene-0.36-mRNA-1"/>
    </source>
</evidence>
<keyword evidence="2" id="KW-0732">Signal</keyword>
<name>A0A915EV97_9CEST</name>
<keyword evidence="1" id="KW-0812">Transmembrane</keyword>
<sequence length="502" mass="55503">MRPFMSLISLLSTVLAAALAQSPNSEECPFTCSLSADQELLCSAIPHVNFKTQVPCQKDLLNDRIIIGNRGSIRRILPEGLKDLTKLNSEGTLNIFLNMNILELTTTSFAGLEGVLTSLEVLQVGTIHPDTLMKHSKIASLTLDGDRLPKLPNDIRGNADIPTFLRLQPQDPSMPIEVNVEARCHKCVGEKPIEKSAILTFSLHESVRSGETLDSLTMVYMDNCPTLSKALGCPKNGSFDDYIVSVNASNGWKVELEEVEESGLRTAEGSTRMKPLLWSVIIWCTVLTVLLICLIVALIIRRRVRAKKQRDDRNTFQRRYSATSLKHIICGTASCEELHRASLSNGGTWVYGTPSQNSCSNLLSETRSQYSFRPPFSGLAYSHLRGSAYSTELPPPGYRASIPDFLNMIPRHKSSVENGDILLMNGDPGLPPLPTSASRHTFLQAVARWHLQDGSVAISCRTNRAPSLFTVHGAPLNRLYLFLGVELVFRGTTLQNMKLFMH</sequence>
<feature type="chain" id="PRO_5036673332" evidence="2">
    <location>
        <begin position="21"/>
        <end position="502"/>
    </location>
</feature>
<keyword evidence="3" id="KW-1185">Reference proteome</keyword>
<organism evidence="3 4">
    <name type="scientific">Echinococcus canadensis</name>
    <dbReference type="NCBI Taxonomy" id="519352"/>
    <lineage>
        <taxon>Eukaryota</taxon>
        <taxon>Metazoa</taxon>
        <taxon>Spiralia</taxon>
        <taxon>Lophotrochozoa</taxon>
        <taxon>Platyhelminthes</taxon>
        <taxon>Cestoda</taxon>
        <taxon>Eucestoda</taxon>
        <taxon>Cyclophyllidea</taxon>
        <taxon>Taeniidae</taxon>
        <taxon>Echinococcus</taxon>
        <taxon>Echinococcus canadensis group</taxon>
    </lineage>
</organism>
<protein>
    <submittedName>
        <fullName evidence="4">Uncharacterized protein</fullName>
    </submittedName>
</protein>
<proteinExistence type="predicted"/>
<dbReference type="WBParaSite" id="maker-E.canG7_contigs_1653-snap-gene-0.36-mRNA-1">
    <property type="protein sequence ID" value="maker-E.canG7_contigs_1653-snap-gene-0.36-mRNA-1"/>
    <property type="gene ID" value="EcG7_03931"/>
</dbReference>
<evidence type="ECO:0000256" key="1">
    <source>
        <dbReference type="SAM" id="Phobius"/>
    </source>
</evidence>
<feature type="transmembrane region" description="Helical" evidence="1">
    <location>
        <begin position="276"/>
        <end position="300"/>
    </location>
</feature>